<sequence length="88" mass="9804">MFRTIIALIWSERVGRPRLLLPSLLLVSLDYPGSPGNMDQVDELDENGLVGFAVHSSRNILQHTFGTPLSIDQDSDPNRNMDGKLTIK</sequence>
<gene>
    <name evidence="2" type="ORF">PMACD_LOCUS8414</name>
</gene>
<evidence type="ECO:0000313" key="2">
    <source>
        <dbReference type="EMBL" id="CAF4866980.1"/>
    </source>
</evidence>
<accession>A0A821SZF7</accession>
<feature type="region of interest" description="Disordered" evidence="1">
    <location>
        <begin position="68"/>
        <end position="88"/>
    </location>
</feature>
<reference evidence="2" key="1">
    <citation type="submission" date="2021-02" db="EMBL/GenBank/DDBJ databases">
        <authorList>
            <person name="Steward A R."/>
        </authorList>
    </citation>
    <scope>NUCLEOTIDE SEQUENCE</scope>
</reference>
<keyword evidence="3" id="KW-1185">Reference proteome</keyword>
<comment type="caution">
    <text evidence="2">The sequence shown here is derived from an EMBL/GenBank/DDBJ whole genome shotgun (WGS) entry which is preliminary data.</text>
</comment>
<evidence type="ECO:0000313" key="3">
    <source>
        <dbReference type="Proteomes" id="UP000663880"/>
    </source>
</evidence>
<dbReference type="AlphaFoldDB" id="A0A821SZF7"/>
<organism evidence="2 3">
    <name type="scientific">Pieris macdunnoughi</name>
    <dbReference type="NCBI Taxonomy" id="345717"/>
    <lineage>
        <taxon>Eukaryota</taxon>
        <taxon>Metazoa</taxon>
        <taxon>Ecdysozoa</taxon>
        <taxon>Arthropoda</taxon>
        <taxon>Hexapoda</taxon>
        <taxon>Insecta</taxon>
        <taxon>Pterygota</taxon>
        <taxon>Neoptera</taxon>
        <taxon>Endopterygota</taxon>
        <taxon>Lepidoptera</taxon>
        <taxon>Glossata</taxon>
        <taxon>Ditrysia</taxon>
        <taxon>Papilionoidea</taxon>
        <taxon>Pieridae</taxon>
        <taxon>Pierinae</taxon>
        <taxon>Pieris</taxon>
    </lineage>
</organism>
<dbReference type="Proteomes" id="UP000663880">
    <property type="component" value="Unassembled WGS sequence"/>
</dbReference>
<proteinExistence type="predicted"/>
<dbReference type="EMBL" id="CAJOBZ010000022">
    <property type="protein sequence ID" value="CAF4866980.1"/>
    <property type="molecule type" value="Genomic_DNA"/>
</dbReference>
<protein>
    <submittedName>
        <fullName evidence="2">Uncharacterized protein</fullName>
    </submittedName>
</protein>
<evidence type="ECO:0000256" key="1">
    <source>
        <dbReference type="SAM" id="MobiDB-lite"/>
    </source>
</evidence>
<name>A0A821SZF7_9NEOP</name>